<evidence type="ECO:0000313" key="3">
    <source>
        <dbReference type="Proteomes" id="UP000014174"/>
    </source>
</evidence>
<sequence length="349" mass="39648">MAHILYIGDCNPNTTSAHRANALERLGNVIIRRDPYQIFSSRRFEFVHFRTGYHLKQSAINKWATDIVNTIQKPDLVWVGSGELLGPKSIKILKTFNVPIVVYNNDDPTGKRDGHKFDSLIKALPLYDLVVVVRNETKEGCLKAGAKRVMRVFMSYDEIAHHPYRNPAEIPNDFKSEVAFIGTWMRHEKRDEFFMELLKRNIPLRIWGDRWEKSPYWNTLKSVHSGGGLGGRNYVAAIQGAKICLGLLSKGNRDLHTQRSLEIPYAGGLLCAERTTEHLEMYKEGVEAVFWADAKECAAVCSELLANDVKRESIRQAGMKRIRANSIGNEDVCQSILDEMNKLTELITS</sequence>
<proteinExistence type="predicted"/>
<gene>
    <name evidence="2" type="ORF">ADIARSV_4000</name>
</gene>
<feature type="domain" description="Spore protein YkvP/CgeB glycosyl transferase-like" evidence="1">
    <location>
        <begin position="190"/>
        <end position="324"/>
    </location>
</feature>
<comment type="caution">
    <text evidence="2">The sequence shown here is derived from an EMBL/GenBank/DDBJ whole genome shotgun (WGS) entry which is preliminary data.</text>
</comment>
<dbReference type="InterPro" id="IPR055259">
    <property type="entry name" value="YkvP/CgeB_Glyco_trans-like"/>
</dbReference>
<keyword evidence="3" id="KW-1185">Reference proteome</keyword>
<protein>
    <recommendedName>
        <fullName evidence="1">Spore protein YkvP/CgeB glycosyl transferase-like domain-containing protein</fullName>
    </recommendedName>
</protein>
<reference evidence="2 3" key="1">
    <citation type="journal article" date="2013" name="Genome Announc.">
        <title>Draft Genome Sequence of Arcticibacter svalbardensis Strain MN12-7T, a Member of the Family Sphingobacteriaceae Isolated from an Arctic Soil Sample.</title>
        <authorList>
            <person name="Shivaji S."/>
            <person name="Ara S."/>
            <person name="Prasad S."/>
            <person name="Manasa B.P."/>
            <person name="Begum Z."/>
            <person name="Singh A."/>
            <person name="Kumar Pinnaka A."/>
        </authorList>
    </citation>
    <scope>NUCLEOTIDE SEQUENCE [LARGE SCALE GENOMIC DNA]</scope>
    <source>
        <strain evidence="2 3">MN12-7</strain>
    </source>
</reference>
<evidence type="ECO:0000259" key="1">
    <source>
        <dbReference type="Pfam" id="PF13524"/>
    </source>
</evidence>
<dbReference type="RefSeq" id="WP_016197220.1">
    <property type="nucleotide sequence ID" value="NZ_AQPN01000141.1"/>
</dbReference>
<organism evidence="2 3">
    <name type="scientific">Arcticibacter svalbardensis MN12-7</name>
    <dbReference type="NCBI Taxonomy" id="1150600"/>
    <lineage>
        <taxon>Bacteria</taxon>
        <taxon>Pseudomonadati</taxon>
        <taxon>Bacteroidota</taxon>
        <taxon>Sphingobacteriia</taxon>
        <taxon>Sphingobacteriales</taxon>
        <taxon>Sphingobacteriaceae</taxon>
        <taxon>Arcticibacter</taxon>
    </lineage>
</organism>
<dbReference type="SUPFAM" id="SSF53756">
    <property type="entry name" value="UDP-Glycosyltransferase/glycogen phosphorylase"/>
    <property type="match status" value="1"/>
</dbReference>
<dbReference type="Proteomes" id="UP000014174">
    <property type="component" value="Unassembled WGS sequence"/>
</dbReference>
<dbReference type="AlphaFoldDB" id="R9GM50"/>
<dbReference type="STRING" id="1150600.ADIARSV_4000"/>
<dbReference type="OrthoDB" id="110463at2"/>
<dbReference type="Pfam" id="PF13524">
    <property type="entry name" value="Glyco_trans_1_2"/>
    <property type="match status" value="1"/>
</dbReference>
<evidence type="ECO:0000313" key="2">
    <source>
        <dbReference type="EMBL" id="EOR92912.1"/>
    </source>
</evidence>
<accession>R9GM50</accession>
<name>R9GM50_9SPHI</name>
<dbReference type="eggNOG" id="COG4641">
    <property type="taxonomic scope" value="Bacteria"/>
</dbReference>
<dbReference type="PATRIC" id="fig|1150600.3.peg.3962"/>
<dbReference type="EMBL" id="AQPN01000141">
    <property type="protein sequence ID" value="EOR92912.1"/>
    <property type="molecule type" value="Genomic_DNA"/>
</dbReference>